<feature type="transmembrane region" description="Helical" evidence="1">
    <location>
        <begin position="325"/>
        <end position="352"/>
    </location>
</feature>
<feature type="transmembrane region" description="Helical" evidence="1">
    <location>
        <begin position="204"/>
        <end position="224"/>
    </location>
</feature>
<feature type="transmembrane region" description="Helical" evidence="1">
    <location>
        <begin position="286"/>
        <end position="305"/>
    </location>
</feature>
<dbReference type="PANTHER" id="PTHR11328">
    <property type="entry name" value="MAJOR FACILITATOR SUPERFAMILY DOMAIN-CONTAINING PROTEIN"/>
    <property type="match status" value="1"/>
</dbReference>
<reference evidence="2 3" key="1">
    <citation type="submission" date="2018-09" db="EMBL/GenBank/DDBJ databases">
        <title>Murine metabolic-syndrome-specific gut microbial biobank.</title>
        <authorList>
            <person name="Liu C."/>
        </authorList>
    </citation>
    <scope>NUCLEOTIDE SEQUENCE [LARGE SCALE GENOMIC DNA]</scope>
    <source>
        <strain evidence="2 3">0.1xD8-82</strain>
    </source>
</reference>
<feature type="transmembrane region" description="Helical" evidence="1">
    <location>
        <begin position="164"/>
        <end position="184"/>
    </location>
</feature>
<dbReference type="EMBL" id="RAYQ01000003">
    <property type="protein sequence ID" value="RKI93128.1"/>
    <property type="molecule type" value="Genomic_DNA"/>
</dbReference>
<dbReference type="Pfam" id="PF13347">
    <property type="entry name" value="MFS_2"/>
    <property type="match status" value="1"/>
</dbReference>
<dbReference type="AlphaFoldDB" id="A0A3A9AP45"/>
<dbReference type="GO" id="GO:0005886">
    <property type="term" value="C:plasma membrane"/>
    <property type="evidence" value="ECO:0007669"/>
    <property type="project" value="TreeGrafter"/>
</dbReference>
<comment type="caution">
    <text evidence="2">The sequence shown here is derived from an EMBL/GenBank/DDBJ whole genome shotgun (WGS) entry which is preliminary data.</text>
</comment>
<proteinExistence type="predicted"/>
<gene>
    <name evidence="2" type="ORF">D7V94_03830</name>
</gene>
<accession>A0A3A9AP45</accession>
<organism evidence="2 3">
    <name type="scientific">Parablautia intestinalis</name>
    <dbReference type="NCBI Taxonomy" id="2320100"/>
    <lineage>
        <taxon>Bacteria</taxon>
        <taxon>Bacillati</taxon>
        <taxon>Bacillota</taxon>
        <taxon>Clostridia</taxon>
        <taxon>Lachnospirales</taxon>
        <taxon>Lachnospiraceae</taxon>
        <taxon>Parablautia</taxon>
    </lineage>
</organism>
<evidence type="ECO:0000313" key="3">
    <source>
        <dbReference type="Proteomes" id="UP000280696"/>
    </source>
</evidence>
<dbReference type="InterPro" id="IPR039672">
    <property type="entry name" value="MFS_2"/>
</dbReference>
<feature type="transmembrane region" description="Helical" evidence="1">
    <location>
        <begin position="92"/>
        <end position="110"/>
    </location>
</feature>
<dbReference type="GO" id="GO:0008643">
    <property type="term" value="P:carbohydrate transport"/>
    <property type="evidence" value="ECO:0007669"/>
    <property type="project" value="InterPro"/>
</dbReference>
<dbReference type="OrthoDB" id="9764596at2"/>
<keyword evidence="3" id="KW-1185">Reference proteome</keyword>
<evidence type="ECO:0000256" key="1">
    <source>
        <dbReference type="SAM" id="Phobius"/>
    </source>
</evidence>
<sequence length="479" mass="52308">MQILKHELSYYHTTSFKWRQRIGCGISDYACNLAYLLANTYLLFYYTNCAGLSAGAVGFMFVVTKFIDAGTDYIVGAILDHTDTKMGRYRPWLLFGAPVLAIGMILLFSVPTSWSAGAKLAWAYVTYIFFSLGYTLVNIPLTPIVTALSPNPAERTKIATTRQVFATLGSLTSSLFVIPMVYYFAGSPDATGSALASGYRNTNIILGIMVIVIMCICVFSIVEINPPTRTVEKSTFLQDLRDVFKNKYYIMLLVLIFVMFAGYLGMYGAMQYYYSYVVGDVTAMPMALSLLTILGIPSLLIAAFLNGKGIHKSKIVQFGAVVDLIGYFILFFTSNSTVATAALGLIGFGFGFRSGMFYSMLPDVFDYTEWKCGRCLAGTQSAVSGFLNKLASAFASAAVSACLTWGGYNAAKLDSAVAAGQKIAEVYPKTHMAINFAFSGISIISGIIAIVVMLPYDLDKKYPEIRADLDSRRAVKSES</sequence>
<keyword evidence="1" id="KW-0812">Transmembrane</keyword>
<dbReference type="NCBIfam" id="TIGR00792">
    <property type="entry name" value="gph"/>
    <property type="match status" value="1"/>
</dbReference>
<dbReference type="GO" id="GO:0006814">
    <property type="term" value="P:sodium ion transport"/>
    <property type="evidence" value="ECO:0007669"/>
    <property type="project" value="InterPro"/>
</dbReference>
<name>A0A3A9AP45_9FIRM</name>
<keyword evidence="1" id="KW-0472">Membrane</keyword>
<dbReference type="InterPro" id="IPR036259">
    <property type="entry name" value="MFS_trans_sf"/>
</dbReference>
<dbReference type="Proteomes" id="UP000280696">
    <property type="component" value="Unassembled WGS sequence"/>
</dbReference>
<dbReference type="InterPro" id="IPR001927">
    <property type="entry name" value="Na/Gal_symport"/>
</dbReference>
<evidence type="ECO:0000313" key="2">
    <source>
        <dbReference type="EMBL" id="RKI93128.1"/>
    </source>
</evidence>
<dbReference type="PANTHER" id="PTHR11328:SF24">
    <property type="entry name" value="MAJOR FACILITATOR SUPERFAMILY (MFS) PROFILE DOMAIN-CONTAINING PROTEIN"/>
    <property type="match status" value="1"/>
</dbReference>
<protein>
    <submittedName>
        <fullName evidence="2">MFS transporter</fullName>
    </submittedName>
</protein>
<dbReference type="SUPFAM" id="SSF103473">
    <property type="entry name" value="MFS general substrate transporter"/>
    <property type="match status" value="1"/>
</dbReference>
<dbReference type="CDD" id="cd17332">
    <property type="entry name" value="MFS_MelB_like"/>
    <property type="match status" value="1"/>
</dbReference>
<feature type="transmembrane region" description="Helical" evidence="1">
    <location>
        <begin position="436"/>
        <end position="456"/>
    </location>
</feature>
<feature type="transmembrane region" description="Helical" evidence="1">
    <location>
        <begin position="248"/>
        <end position="274"/>
    </location>
</feature>
<dbReference type="Gene3D" id="1.20.1250.20">
    <property type="entry name" value="MFS general substrate transporter like domains"/>
    <property type="match status" value="1"/>
</dbReference>
<dbReference type="RefSeq" id="WP_120466974.1">
    <property type="nucleotide sequence ID" value="NZ_RAYQ01000003.1"/>
</dbReference>
<keyword evidence="1" id="KW-1133">Transmembrane helix</keyword>
<dbReference type="GO" id="GO:0015293">
    <property type="term" value="F:symporter activity"/>
    <property type="evidence" value="ECO:0007669"/>
    <property type="project" value="InterPro"/>
</dbReference>
<feature type="transmembrane region" description="Helical" evidence="1">
    <location>
        <begin position="43"/>
        <end position="63"/>
    </location>
</feature>
<feature type="transmembrane region" description="Helical" evidence="1">
    <location>
        <begin position="122"/>
        <end position="144"/>
    </location>
</feature>